<dbReference type="SUPFAM" id="SSF53850">
    <property type="entry name" value="Periplasmic binding protein-like II"/>
    <property type="match status" value="1"/>
</dbReference>
<keyword evidence="7" id="KW-1185">Reference proteome</keyword>
<dbReference type="InterPro" id="IPR005119">
    <property type="entry name" value="LysR_subst-bd"/>
</dbReference>
<comment type="caution">
    <text evidence="6">The sequence shown here is derived from an EMBL/GenBank/DDBJ whole genome shotgun (WGS) entry which is preliminary data.</text>
</comment>
<keyword evidence="4" id="KW-0804">Transcription</keyword>
<dbReference type="PROSITE" id="PS50931">
    <property type="entry name" value="HTH_LYSR"/>
    <property type="match status" value="1"/>
</dbReference>
<dbReference type="PANTHER" id="PTHR30537">
    <property type="entry name" value="HTH-TYPE TRANSCRIPTIONAL REGULATOR"/>
    <property type="match status" value="1"/>
</dbReference>
<reference evidence="6 7" key="1">
    <citation type="submission" date="2020-10" db="EMBL/GenBank/DDBJ databases">
        <title>Genome sequences of Pseudomonas isolates.</title>
        <authorList>
            <person name="Wessels L."/>
            <person name="Reich F."/>
            <person name="Hammerl J."/>
        </authorList>
    </citation>
    <scope>NUCLEOTIDE SEQUENCE [LARGE SCALE GENOMIC DNA]</scope>
    <source>
        <strain evidence="6 7">20-MO00628-0</strain>
    </source>
</reference>
<dbReference type="Proteomes" id="UP000639294">
    <property type="component" value="Unassembled WGS sequence"/>
</dbReference>
<dbReference type="SUPFAM" id="SSF46785">
    <property type="entry name" value="Winged helix' DNA-binding domain"/>
    <property type="match status" value="1"/>
</dbReference>
<evidence type="ECO:0000256" key="3">
    <source>
        <dbReference type="ARBA" id="ARBA00023125"/>
    </source>
</evidence>
<dbReference type="EMBL" id="JADLJS010000001">
    <property type="protein sequence ID" value="MBF8643993.1"/>
    <property type="molecule type" value="Genomic_DNA"/>
</dbReference>
<dbReference type="InterPro" id="IPR058163">
    <property type="entry name" value="LysR-type_TF_proteobact-type"/>
</dbReference>
<protein>
    <submittedName>
        <fullName evidence="6">LysR family transcriptional regulator</fullName>
    </submittedName>
</protein>
<accession>A0ABS0FUE2</accession>
<dbReference type="PANTHER" id="PTHR30537:SF72">
    <property type="entry name" value="LYSR FAMILY TRANSCRIPTIONAL REGULATOR"/>
    <property type="match status" value="1"/>
</dbReference>
<keyword evidence="3" id="KW-0238">DNA-binding</keyword>
<dbReference type="RefSeq" id="WP_196172531.1">
    <property type="nucleotide sequence ID" value="NZ_JADLJR010000001.1"/>
</dbReference>
<dbReference type="Pfam" id="PF03466">
    <property type="entry name" value="LysR_substrate"/>
    <property type="match status" value="1"/>
</dbReference>
<proteinExistence type="inferred from homology"/>
<dbReference type="InterPro" id="IPR036388">
    <property type="entry name" value="WH-like_DNA-bd_sf"/>
</dbReference>
<dbReference type="InterPro" id="IPR036390">
    <property type="entry name" value="WH_DNA-bd_sf"/>
</dbReference>
<organism evidence="6 7">
    <name type="scientific">Pseudomonas pudica</name>
    <dbReference type="NCBI Taxonomy" id="272772"/>
    <lineage>
        <taxon>Bacteria</taxon>
        <taxon>Pseudomonadati</taxon>
        <taxon>Pseudomonadota</taxon>
        <taxon>Gammaproteobacteria</taxon>
        <taxon>Pseudomonadales</taxon>
        <taxon>Pseudomonadaceae</taxon>
        <taxon>Pseudomonas</taxon>
    </lineage>
</organism>
<gene>
    <name evidence="6" type="ORF">IRZ77_00265</name>
</gene>
<evidence type="ECO:0000256" key="2">
    <source>
        <dbReference type="ARBA" id="ARBA00023015"/>
    </source>
</evidence>
<name>A0ABS0FUE2_9PSED</name>
<evidence type="ECO:0000256" key="1">
    <source>
        <dbReference type="ARBA" id="ARBA00009437"/>
    </source>
</evidence>
<dbReference type="Pfam" id="PF00126">
    <property type="entry name" value="HTH_1"/>
    <property type="match status" value="1"/>
</dbReference>
<dbReference type="PRINTS" id="PR00039">
    <property type="entry name" value="HTHLYSR"/>
</dbReference>
<evidence type="ECO:0000256" key="4">
    <source>
        <dbReference type="ARBA" id="ARBA00023163"/>
    </source>
</evidence>
<dbReference type="Gene3D" id="1.10.10.10">
    <property type="entry name" value="Winged helix-like DNA-binding domain superfamily/Winged helix DNA-binding domain"/>
    <property type="match status" value="1"/>
</dbReference>
<dbReference type="CDD" id="cd08475">
    <property type="entry name" value="PBP2_CrgA_like_6"/>
    <property type="match status" value="1"/>
</dbReference>
<evidence type="ECO:0000313" key="6">
    <source>
        <dbReference type="EMBL" id="MBF8643993.1"/>
    </source>
</evidence>
<evidence type="ECO:0000313" key="7">
    <source>
        <dbReference type="Proteomes" id="UP000639294"/>
    </source>
</evidence>
<sequence>MFSSERLKGIDVFVAVTDSGSFTAAAERLNLTSSAVSKSVARLEGRLGTRLFSRTTRRLALTEAGVAFYRTCTGVLADLEEVEHAIISEGNEPHGKVRIDLPASYGRLHVLPLILEFVKFHPLLQPHISFSDRFIDPAHEGIDIVVRIGGGDAWPAALGHEYFGSQRLIFCASPAYVEAHGSPKTERDLDNHHCIGYGLTDGMVSPWYFKGRLPGDVERRIVQTRIAVGDGEGEVSAILAGHGIGQLPTWLIQKYLDAGSMVEVLPDLALDSMPMNLIWLKSREGLPKVRALLDYLRPRLSTHGANSIPYIPKPSLGEAPPLKPEKS</sequence>
<dbReference type="Gene3D" id="3.40.190.290">
    <property type="match status" value="1"/>
</dbReference>
<dbReference type="InterPro" id="IPR000847">
    <property type="entry name" value="LysR_HTH_N"/>
</dbReference>
<comment type="similarity">
    <text evidence="1">Belongs to the LysR transcriptional regulatory family.</text>
</comment>
<keyword evidence="2" id="KW-0805">Transcription regulation</keyword>
<evidence type="ECO:0000259" key="5">
    <source>
        <dbReference type="PROSITE" id="PS50931"/>
    </source>
</evidence>
<feature type="domain" description="HTH lysR-type" evidence="5">
    <location>
        <begin position="5"/>
        <end position="62"/>
    </location>
</feature>